<keyword evidence="16" id="KW-1185">Reference proteome</keyword>
<organism evidence="15 16">
    <name type="scientific">Trichoplax adhaerens</name>
    <name type="common">Trichoplax reptans</name>
    <dbReference type="NCBI Taxonomy" id="10228"/>
    <lineage>
        <taxon>Eukaryota</taxon>
        <taxon>Metazoa</taxon>
        <taxon>Placozoa</taxon>
        <taxon>Uniplacotomia</taxon>
        <taxon>Trichoplacea</taxon>
        <taxon>Trichoplacidae</taxon>
        <taxon>Trichoplax</taxon>
    </lineage>
</organism>
<evidence type="ECO:0000256" key="7">
    <source>
        <dbReference type="ARBA" id="ARBA00022968"/>
    </source>
</evidence>
<proteinExistence type="inferred from homology"/>
<comment type="pathway">
    <text evidence="2">Protein modification; protein glycosylation.</text>
</comment>
<dbReference type="EC" id="2.4.1.-" evidence="12"/>
<dbReference type="FunCoup" id="B3RZS5">
    <property type="interactions" value="276"/>
</dbReference>
<dbReference type="GeneID" id="6754996"/>
<evidence type="ECO:0000256" key="5">
    <source>
        <dbReference type="ARBA" id="ARBA00022679"/>
    </source>
</evidence>
<dbReference type="OMA" id="TCAICHA"/>
<dbReference type="KEGG" id="tad:TRIADDRAFT_26273"/>
<comment type="similarity">
    <text evidence="3 12">Belongs to the glycosyltransferase 10 family.</text>
</comment>
<dbReference type="InParanoid" id="B3RZS5"/>
<evidence type="ECO:0000313" key="16">
    <source>
        <dbReference type="Proteomes" id="UP000009022"/>
    </source>
</evidence>
<dbReference type="Gene3D" id="3.40.50.11660">
    <property type="entry name" value="Glycosyl transferase family 10, C-terminal domain"/>
    <property type="match status" value="1"/>
</dbReference>
<evidence type="ECO:0000256" key="4">
    <source>
        <dbReference type="ARBA" id="ARBA00022676"/>
    </source>
</evidence>
<dbReference type="FunFam" id="3.40.50.11660:FF:000006">
    <property type="entry name" value="Alpha-(1,3)-fucosyltransferase C"/>
    <property type="match status" value="1"/>
</dbReference>
<dbReference type="InterPro" id="IPR031481">
    <property type="entry name" value="Glyco_tran_10_N"/>
</dbReference>
<comment type="subcellular location">
    <subcellularLocation>
        <location evidence="1">Golgi apparatus membrane</location>
        <topology evidence="1">Single-pass type II membrane protein</topology>
    </subcellularLocation>
    <subcellularLocation>
        <location evidence="12">Golgi apparatus</location>
        <location evidence="12">Golgi stack membrane</location>
        <topology evidence="12">Single-pass type II membrane protein</topology>
    </subcellularLocation>
</comment>
<evidence type="ECO:0000256" key="8">
    <source>
        <dbReference type="ARBA" id="ARBA00022989"/>
    </source>
</evidence>
<reference evidence="15 16" key="1">
    <citation type="journal article" date="2008" name="Nature">
        <title>The Trichoplax genome and the nature of placozoans.</title>
        <authorList>
            <person name="Srivastava M."/>
            <person name="Begovic E."/>
            <person name="Chapman J."/>
            <person name="Putnam N.H."/>
            <person name="Hellsten U."/>
            <person name="Kawashima T."/>
            <person name="Kuo A."/>
            <person name="Mitros T."/>
            <person name="Salamov A."/>
            <person name="Carpenter M.L."/>
            <person name="Signorovitch A.Y."/>
            <person name="Moreno M.A."/>
            <person name="Kamm K."/>
            <person name="Grimwood J."/>
            <person name="Schmutz J."/>
            <person name="Shapiro H."/>
            <person name="Grigoriev I.V."/>
            <person name="Buss L.W."/>
            <person name="Schierwater B."/>
            <person name="Dellaporta S.L."/>
            <person name="Rokhsar D.S."/>
        </authorList>
    </citation>
    <scope>NUCLEOTIDE SEQUENCE [LARGE SCALE GENOMIC DNA]</scope>
    <source>
        <strain evidence="15 16">Grell-BS-1999</strain>
    </source>
</reference>
<dbReference type="PANTHER" id="PTHR48438:SF1">
    <property type="entry name" value="ALPHA-(1,3)-FUCOSYLTRANSFERASE C-RELATED"/>
    <property type="match status" value="1"/>
</dbReference>
<keyword evidence="4 12" id="KW-0328">Glycosyltransferase</keyword>
<accession>B3RZS5</accession>
<dbReference type="SUPFAM" id="SSF53756">
    <property type="entry name" value="UDP-Glycosyltransferase/glycogen phosphorylase"/>
    <property type="match status" value="1"/>
</dbReference>
<keyword evidence="6 12" id="KW-0812">Transmembrane</keyword>
<dbReference type="CTD" id="6754996"/>
<evidence type="ECO:0000259" key="14">
    <source>
        <dbReference type="Pfam" id="PF17039"/>
    </source>
</evidence>
<dbReference type="Pfam" id="PF17039">
    <property type="entry name" value="Glyco_tran_10_N"/>
    <property type="match status" value="1"/>
</dbReference>
<evidence type="ECO:0000313" key="15">
    <source>
        <dbReference type="EMBL" id="EDV24257.1"/>
    </source>
</evidence>
<feature type="domain" description="Fucosyltransferase N-terminal" evidence="14">
    <location>
        <begin position="2"/>
        <end position="113"/>
    </location>
</feature>
<evidence type="ECO:0000256" key="10">
    <source>
        <dbReference type="ARBA" id="ARBA00023136"/>
    </source>
</evidence>
<dbReference type="GO" id="GO:0000139">
    <property type="term" value="C:Golgi membrane"/>
    <property type="evidence" value="ECO:0007669"/>
    <property type="project" value="UniProtKB-SubCell"/>
</dbReference>
<keyword evidence="8" id="KW-1133">Transmembrane helix</keyword>
<dbReference type="EMBL" id="DS985246">
    <property type="protein sequence ID" value="EDV24257.1"/>
    <property type="molecule type" value="Genomic_DNA"/>
</dbReference>
<evidence type="ECO:0000256" key="6">
    <source>
        <dbReference type="ARBA" id="ARBA00022692"/>
    </source>
</evidence>
<evidence type="ECO:0000256" key="3">
    <source>
        <dbReference type="ARBA" id="ARBA00008919"/>
    </source>
</evidence>
<dbReference type="AlphaFoldDB" id="B3RZS5"/>
<dbReference type="UniPathway" id="UPA00378"/>
<dbReference type="OrthoDB" id="427096at2759"/>
<evidence type="ECO:0000256" key="9">
    <source>
        <dbReference type="ARBA" id="ARBA00023034"/>
    </source>
</evidence>
<evidence type="ECO:0000256" key="1">
    <source>
        <dbReference type="ARBA" id="ARBA00004323"/>
    </source>
</evidence>
<keyword evidence="7" id="KW-0735">Signal-anchor</keyword>
<keyword evidence="9 12" id="KW-0333">Golgi apparatus</keyword>
<gene>
    <name evidence="15" type="ORF">TRIADDRAFT_26273</name>
</gene>
<keyword evidence="10" id="KW-0472">Membrane</keyword>
<feature type="domain" description="Fucosyltransferase C-terminal" evidence="13">
    <location>
        <begin position="132"/>
        <end position="301"/>
    </location>
</feature>
<dbReference type="GO" id="GO:0032580">
    <property type="term" value="C:Golgi cisterna membrane"/>
    <property type="evidence" value="ECO:0007669"/>
    <property type="project" value="UniProtKB-SubCell"/>
</dbReference>
<dbReference type="PhylomeDB" id="B3RZS5"/>
<evidence type="ECO:0000256" key="12">
    <source>
        <dbReference type="RuleBase" id="RU003832"/>
    </source>
</evidence>
<dbReference type="InterPro" id="IPR038577">
    <property type="entry name" value="GT10-like_C_sf"/>
</dbReference>
<dbReference type="PANTHER" id="PTHR48438">
    <property type="entry name" value="ALPHA-(1,3)-FUCOSYLTRANSFERASE C-RELATED"/>
    <property type="match status" value="1"/>
</dbReference>
<keyword evidence="5 12" id="KW-0808">Transferase</keyword>
<dbReference type="HOGENOM" id="CLU_032075_3_0_1"/>
<evidence type="ECO:0000256" key="2">
    <source>
        <dbReference type="ARBA" id="ARBA00004922"/>
    </source>
</evidence>
<dbReference type="GO" id="GO:0046920">
    <property type="term" value="F:alpha-(1-&gt;3)-fucosyltransferase activity"/>
    <property type="evidence" value="ECO:0000318"/>
    <property type="project" value="GO_Central"/>
</dbReference>
<name>B3RZS5_TRIAD</name>
<dbReference type="Proteomes" id="UP000009022">
    <property type="component" value="Unassembled WGS sequence"/>
</dbReference>
<dbReference type="eggNOG" id="KOG2619">
    <property type="taxonomic scope" value="Eukaryota"/>
</dbReference>
<dbReference type="Pfam" id="PF00852">
    <property type="entry name" value="Glyco_transf_10"/>
    <property type="match status" value="1"/>
</dbReference>
<dbReference type="InterPro" id="IPR001503">
    <property type="entry name" value="Glyco_trans_10"/>
</dbReference>
<sequence>MLAWTTWFGLKWPYNNGIFHCGSFTCEVTLDKNRLKSSDALLFHGAEASMKNKNMFPKRDAVSPRQLWVYHSYENPVVTHGVNIQSGIYPFHNNIFNIIMTYTKDSDIPTCYGGYGKSQNRNPFIKTHNYAKGKNKLIAWVSSGCYTGRLTFVQQLAQYLPIDIYGKCGNLSCPRNDSCWEKLSSQYKFYLSFENFVCRDYITEKYYKNSLGRRLVPIVVSGANLQDETVAPPNSYINVFDFKTVEDLADYIQLVGSNDTLYNSYFHWKASYKDQGRSCDMGSGMCTLCANLHNDTWVTQKSRTIPDFMHRWGLNKDNCIDYGDVFIKNVTTGQVNIMPHPYY</sequence>
<protein>
    <recommendedName>
        <fullName evidence="12">Fucosyltransferase</fullName>
        <ecNumber evidence="12">2.4.1.-</ecNumber>
    </recommendedName>
</protein>
<evidence type="ECO:0000259" key="13">
    <source>
        <dbReference type="Pfam" id="PF00852"/>
    </source>
</evidence>
<keyword evidence="11" id="KW-0325">Glycoprotein</keyword>
<dbReference type="InterPro" id="IPR055270">
    <property type="entry name" value="Glyco_tran_10_C"/>
</dbReference>
<dbReference type="RefSeq" id="XP_002113783.1">
    <property type="nucleotide sequence ID" value="XM_002113747.1"/>
</dbReference>
<evidence type="ECO:0000256" key="11">
    <source>
        <dbReference type="ARBA" id="ARBA00023180"/>
    </source>
</evidence>